<sequence>MIATYLLKCFGFICENKSNRAIRFTSDFYGSINVVPSRKTFHTVDIIPAKTKQLFAIYTRKVLSEDVNIVYQVEYQSLNKSHGVHHIRTRNNPPIPVQALGLHLLKPVH</sequence>
<comment type="caution">
    <text evidence="1">The sequence shown here is derived from an EMBL/GenBank/DDBJ whole genome shotgun (WGS) entry which is preliminary data.</text>
</comment>
<gene>
    <name evidence="1" type="ORF">IZO911_LOCUS38932</name>
</gene>
<name>A0A815KA23_9BILA</name>
<evidence type="ECO:0000313" key="1">
    <source>
        <dbReference type="EMBL" id="CAF1390564.1"/>
    </source>
</evidence>
<accession>A0A815KA23</accession>
<organism evidence="1 2">
    <name type="scientific">Adineta steineri</name>
    <dbReference type="NCBI Taxonomy" id="433720"/>
    <lineage>
        <taxon>Eukaryota</taxon>
        <taxon>Metazoa</taxon>
        <taxon>Spiralia</taxon>
        <taxon>Gnathifera</taxon>
        <taxon>Rotifera</taxon>
        <taxon>Eurotatoria</taxon>
        <taxon>Bdelloidea</taxon>
        <taxon>Adinetida</taxon>
        <taxon>Adinetidae</taxon>
        <taxon>Adineta</taxon>
    </lineage>
</organism>
<dbReference type="AlphaFoldDB" id="A0A815KA23"/>
<dbReference type="Proteomes" id="UP000663860">
    <property type="component" value="Unassembled WGS sequence"/>
</dbReference>
<reference evidence="1" key="1">
    <citation type="submission" date="2021-02" db="EMBL/GenBank/DDBJ databases">
        <authorList>
            <person name="Nowell W R."/>
        </authorList>
    </citation>
    <scope>NUCLEOTIDE SEQUENCE</scope>
</reference>
<dbReference type="EMBL" id="CAJNOE010001128">
    <property type="protein sequence ID" value="CAF1390564.1"/>
    <property type="molecule type" value="Genomic_DNA"/>
</dbReference>
<protein>
    <submittedName>
        <fullName evidence="1">Uncharacterized protein</fullName>
    </submittedName>
</protein>
<evidence type="ECO:0000313" key="2">
    <source>
        <dbReference type="Proteomes" id="UP000663860"/>
    </source>
</evidence>
<proteinExistence type="predicted"/>